<dbReference type="Gene3D" id="1.10.579.10">
    <property type="entry name" value="DNA Cyclobutane Dipyrimidine Photolyase, subunit A, domain 3"/>
    <property type="match status" value="1"/>
</dbReference>
<comment type="caution">
    <text evidence="9">The sequence shown here is derived from an EMBL/GenBank/DDBJ whole genome shotgun (WGS) entry which is preliminary data.</text>
</comment>
<comment type="similarity">
    <text evidence="7">Belongs to the DNA photolyase family.</text>
</comment>
<dbReference type="InterPro" id="IPR036155">
    <property type="entry name" value="Crypto/Photolyase_N_sf"/>
</dbReference>
<comment type="cofactor">
    <cofactor evidence="2">
        <name>FAD</name>
        <dbReference type="ChEBI" id="CHEBI:57692"/>
    </cofactor>
</comment>
<organism evidence="9 10">
    <name type="scientific">Vibrio variabilis</name>
    <dbReference type="NCBI Taxonomy" id="990271"/>
    <lineage>
        <taxon>Bacteria</taxon>
        <taxon>Pseudomonadati</taxon>
        <taxon>Pseudomonadota</taxon>
        <taxon>Gammaproteobacteria</taxon>
        <taxon>Vibrionales</taxon>
        <taxon>Vibrionaceae</taxon>
        <taxon>Vibrio</taxon>
    </lineage>
</organism>
<dbReference type="PROSITE" id="PS00394">
    <property type="entry name" value="DNA_PHOTOLYASES_1_1"/>
    <property type="match status" value="1"/>
</dbReference>
<dbReference type="PROSITE" id="PS00691">
    <property type="entry name" value="DNA_PHOTOLYASES_1_2"/>
    <property type="match status" value="1"/>
</dbReference>
<dbReference type="InterPro" id="IPR002081">
    <property type="entry name" value="Cryptochrome/DNA_photolyase_1"/>
</dbReference>
<dbReference type="PROSITE" id="PS51645">
    <property type="entry name" value="PHR_CRY_ALPHA_BETA"/>
    <property type="match status" value="1"/>
</dbReference>
<dbReference type="PANTHER" id="PTHR11455">
    <property type="entry name" value="CRYPTOCHROME"/>
    <property type="match status" value="1"/>
</dbReference>
<dbReference type="RefSeq" id="WP_038212076.1">
    <property type="nucleotide sequence ID" value="NZ_JRWM01000003.1"/>
</dbReference>
<comment type="similarity">
    <text evidence="3">Belongs to the DNA photolyase class-1 family.</text>
</comment>
<dbReference type="Pfam" id="PF03441">
    <property type="entry name" value="FAD_binding_7"/>
    <property type="match status" value="1"/>
</dbReference>
<reference evidence="9 10" key="1">
    <citation type="submission" date="2014-10" db="EMBL/GenBank/DDBJ databases">
        <title>Genome sequencing of Vibrio variabilis T01.</title>
        <authorList>
            <person name="Chan K.-G."/>
            <person name="Mohamad N.I."/>
        </authorList>
    </citation>
    <scope>NUCLEOTIDE SEQUENCE [LARGE SCALE GENOMIC DNA]</scope>
    <source>
        <strain evidence="9 10">T01</strain>
    </source>
</reference>
<dbReference type="InterPro" id="IPR014729">
    <property type="entry name" value="Rossmann-like_a/b/a_fold"/>
</dbReference>
<evidence type="ECO:0000313" key="9">
    <source>
        <dbReference type="EMBL" id="KHA61898.1"/>
    </source>
</evidence>
<comment type="cofactor">
    <cofactor evidence="1">
        <name>(6R)-5,10-methylene-5,6,7,8-tetrahydrofolate</name>
        <dbReference type="ChEBI" id="CHEBI:15636"/>
    </cofactor>
</comment>
<keyword evidence="5 7" id="KW-0274">FAD</keyword>
<dbReference type="NCBIfam" id="NF007955">
    <property type="entry name" value="PRK10674.1"/>
    <property type="match status" value="1"/>
</dbReference>
<proteinExistence type="inferred from homology"/>
<evidence type="ECO:0000256" key="4">
    <source>
        <dbReference type="ARBA" id="ARBA00022630"/>
    </source>
</evidence>
<evidence type="ECO:0000259" key="8">
    <source>
        <dbReference type="PROSITE" id="PS51645"/>
    </source>
</evidence>
<evidence type="ECO:0000256" key="7">
    <source>
        <dbReference type="RuleBase" id="RU004182"/>
    </source>
</evidence>
<keyword evidence="4 7" id="KW-0285">Flavoprotein</keyword>
<keyword evidence="10" id="KW-1185">Reference proteome</keyword>
<dbReference type="InterPro" id="IPR006050">
    <property type="entry name" value="DNA_photolyase_N"/>
</dbReference>
<keyword evidence="6 7" id="KW-0157">Chromophore</keyword>
<keyword evidence="9" id="KW-0456">Lyase</keyword>
<accession>A0ABR4YEH6</accession>
<dbReference type="GO" id="GO:0003904">
    <property type="term" value="F:deoxyribodipyrimidine photo-lyase activity"/>
    <property type="evidence" value="ECO:0007669"/>
    <property type="project" value="UniProtKB-EC"/>
</dbReference>
<name>A0ABR4YEH6_9VIBR</name>
<dbReference type="Gene3D" id="3.40.50.620">
    <property type="entry name" value="HUPs"/>
    <property type="match status" value="1"/>
</dbReference>
<dbReference type="SUPFAM" id="SSF52425">
    <property type="entry name" value="Cryptochrome/photolyase, N-terminal domain"/>
    <property type="match status" value="1"/>
</dbReference>
<evidence type="ECO:0000256" key="1">
    <source>
        <dbReference type="ARBA" id="ARBA00001932"/>
    </source>
</evidence>
<dbReference type="PANTHER" id="PTHR11455:SF9">
    <property type="entry name" value="CRYPTOCHROME CIRCADIAN CLOCK 5 ISOFORM X1"/>
    <property type="match status" value="1"/>
</dbReference>
<sequence length="474" mass="55189">MRIVWLRRDLRTIDNTALNVAIESGEPVIAAFVATPDSWREHKMAPIQADLIKRRLVELKSELSELNIPLIYFEAQDYASSVDVLLSWVKQYGVTNVHVNKEYELNEVSRDDKAESKLSELGVMLHRYDDKCYFAPGSVVNKQGHYFKVFTPYKRAYLQKLEQYPVQVQKVKGAVELGRELRPQDILQHDMTFNYPTECSDVYPVKTTQILELLRAFVNERSDDYQADRDFPSIEGTSRLSPYLAIGALSVRQCMARLLYEQMPPLSEGRQTWLSELIWREFYQHLIYFEPKLSRGESFLPWGRHLTWQNDEKRIQAWKEGMTGYPIVDAAMRQLNQTGWMHNRLRMIAASFLIKDLQVDWRIGEDYFMSKLIDGEYSANNGGWQWCASTGCDGQPYFRIFNPTTQGERFDPKGDFVRHWVPELKNVPDKFIHQPSKWANAKGVSYPSPIVDHKAQREITLANYKNAKDFMDAT</sequence>
<dbReference type="InterPro" id="IPR036134">
    <property type="entry name" value="Crypto/Photolyase_FAD-like_sf"/>
</dbReference>
<gene>
    <name evidence="9" type="ORF">NL53_01035</name>
</gene>
<evidence type="ECO:0000256" key="6">
    <source>
        <dbReference type="ARBA" id="ARBA00022991"/>
    </source>
</evidence>
<dbReference type="InterPro" id="IPR018394">
    <property type="entry name" value="DNA_photolyase_1_CS_C"/>
</dbReference>
<dbReference type="Pfam" id="PF00875">
    <property type="entry name" value="DNA_photolyase"/>
    <property type="match status" value="1"/>
</dbReference>
<dbReference type="InterPro" id="IPR005101">
    <property type="entry name" value="Cryptochr/Photolyase_FAD-bd"/>
</dbReference>
<dbReference type="EC" id="4.1.99.3" evidence="9"/>
<evidence type="ECO:0000313" key="10">
    <source>
        <dbReference type="Proteomes" id="UP000030520"/>
    </source>
</evidence>
<evidence type="ECO:0000256" key="5">
    <source>
        <dbReference type="ARBA" id="ARBA00022827"/>
    </source>
</evidence>
<dbReference type="SUPFAM" id="SSF48173">
    <property type="entry name" value="Cryptochrome/photolyase FAD-binding domain"/>
    <property type="match status" value="1"/>
</dbReference>
<evidence type="ECO:0000256" key="2">
    <source>
        <dbReference type="ARBA" id="ARBA00001974"/>
    </source>
</evidence>
<feature type="domain" description="Photolyase/cryptochrome alpha/beta" evidence="8">
    <location>
        <begin position="1"/>
        <end position="133"/>
    </location>
</feature>
<dbReference type="Gene3D" id="1.25.40.80">
    <property type="match status" value="1"/>
</dbReference>
<dbReference type="PRINTS" id="PR00147">
    <property type="entry name" value="DNAPHOTLYASE"/>
</dbReference>
<evidence type="ECO:0000256" key="3">
    <source>
        <dbReference type="ARBA" id="ARBA00005862"/>
    </source>
</evidence>
<protein>
    <submittedName>
        <fullName evidence="9">Deoxyribodipyrimidine photolyase</fullName>
        <ecNumber evidence="9">4.1.99.3</ecNumber>
    </submittedName>
</protein>
<dbReference type="EMBL" id="JRWM01000003">
    <property type="protein sequence ID" value="KHA61898.1"/>
    <property type="molecule type" value="Genomic_DNA"/>
</dbReference>
<dbReference type="Proteomes" id="UP000030520">
    <property type="component" value="Unassembled WGS sequence"/>
</dbReference>